<reference evidence="1 2" key="1">
    <citation type="journal article" date="2018" name="Front. Plant Sci.">
        <title>Red Clover (Trifolium pratense) and Zigzag Clover (T. medium) - A Picture of Genomic Similarities and Differences.</title>
        <authorList>
            <person name="Dluhosova J."/>
            <person name="Istvanek J."/>
            <person name="Nedelnik J."/>
            <person name="Repkova J."/>
        </authorList>
    </citation>
    <scope>NUCLEOTIDE SEQUENCE [LARGE SCALE GENOMIC DNA]</scope>
    <source>
        <strain evidence="2">cv. 10/8</strain>
        <tissue evidence="1">Leaf</tissue>
    </source>
</reference>
<accession>A0A392MXW3</accession>
<sequence>VLPNTAATTLGLPYSPTTSSTSNTAVVPPNCHTSFHPKPFSRDVAWDVGGAIDYLVVAMPPLTKMGQLLLISSRYKVCWKLPKIRIHQDLIRPAIVRKS</sequence>
<protein>
    <submittedName>
        <fullName evidence="1">Uncharacterized protein</fullName>
    </submittedName>
</protein>
<name>A0A392MXW3_9FABA</name>
<keyword evidence="2" id="KW-1185">Reference proteome</keyword>
<dbReference type="EMBL" id="LXQA010022019">
    <property type="protein sequence ID" value="MCH92152.1"/>
    <property type="molecule type" value="Genomic_DNA"/>
</dbReference>
<feature type="non-terminal residue" evidence="1">
    <location>
        <position position="1"/>
    </location>
</feature>
<dbReference type="AlphaFoldDB" id="A0A392MXW3"/>
<evidence type="ECO:0000313" key="1">
    <source>
        <dbReference type="EMBL" id="MCH92152.1"/>
    </source>
</evidence>
<proteinExistence type="predicted"/>
<dbReference type="Proteomes" id="UP000265520">
    <property type="component" value="Unassembled WGS sequence"/>
</dbReference>
<comment type="caution">
    <text evidence="1">The sequence shown here is derived from an EMBL/GenBank/DDBJ whole genome shotgun (WGS) entry which is preliminary data.</text>
</comment>
<organism evidence="1 2">
    <name type="scientific">Trifolium medium</name>
    <dbReference type="NCBI Taxonomy" id="97028"/>
    <lineage>
        <taxon>Eukaryota</taxon>
        <taxon>Viridiplantae</taxon>
        <taxon>Streptophyta</taxon>
        <taxon>Embryophyta</taxon>
        <taxon>Tracheophyta</taxon>
        <taxon>Spermatophyta</taxon>
        <taxon>Magnoliopsida</taxon>
        <taxon>eudicotyledons</taxon>
        <taxon>Gunneridae</taxon>
        <taxon>Pentapetalae</taxon>
        <taxon>rosids</taxon>
        <taxon>fabids</taxon>
        <taxon>Fabales</taxon>
        <taxon>Fabaceae</taxon>
        <taxon>Papilionoideae</taxon>
        <taxon>50 kb inversion clade</taxon>
        <taxon>NPAAA clade</taxon>
        <taxon>Hologalegina</taxon>
        <taxon>IRL clade</taxon>
        <taxon>Trifolieae</taxon>
        <taxon>Trifolium</taxon>
    </lineage>
</organism>
<gene>
    <name evidence="1" type="ORF">A2U01_0013087</name>
</gene>
<evidence type="ECO:0000313" key="2">
    <source>
        <dbReference type="Proteomes" id="UP000265520"/>
    </source>
</evidence>